<dbReference type="OrthoDB" id="4062651at2759"/>
<dbReference type="EMBL" id="WJXA01000009">
    <property type="protein sequence ID" value="KAF7133394.1"/>
    <property type="molecule type" value="Genomic_DNA"/>
</dbReference>
<keyword evidence="3 6" id="KW-0547">Nucleotide-binding</keyword>
<keyword evidence="10" id="KW-1185">Reference proteome</keyword>
<proteinExistence type="predicted"/>
<dbReference type="InterPro" id="IPR011009">
    <property type="entry name" value="Kinase-like_dom_sf"/>
</dbReference>
<dbReference type="AlphaFoldDB" id="A0A834GKZ3"/>
<dbReference type="Gene3D" id="1.10.510.10">
    <property type="entry name" value="Transferase(Phosphotransferase) domain 1"/>
    <property type="match status" value="1"/>
</dbReference>
<evidence type="ECO:0000256" key="4">
    <source>
        <dbReference type="ARBA" id="ARBA00022777"/>
    </source>
</evidence>
<evidence type="ECO:0000256" key="6">
    <source>
        <dbReference type="PROSITE-ProRule" id="PRU10141"/>
    </source>
</evidence>
<evidence type="ECO:0000256" key="2">
    <source>
        <dbReference type="ARBA" id="ARBA00022679"/>
    </source>
</evidence>
<dbReference type="InterPro" id="IPR020635">
    <property type="entry name" value="Tyr_kinase_cat_dom"/>
</dbReference>
<sequence>MGVLYLPSCVGFRLIIGPDSCSVDEPCGGTLRISGIGFSPIFALLKPTFSDIIRPKYCSRRFLLLVRFDISRGMFLNFMHMYMAHEPPPGYFVRLQKTSAEDDLYLRKKARMRRWLCCTCQVEESYPSTDNEPYKNPRNHADAYQKGSKSTAPVKAEAQKAVPPIEVPSLSLDELKEKTDNFGSKALIGEGSYGRVYYAILSNGKTVAVKKLDVSAEPESNVEFLTQVSMVSRLKHENLVELLGYCVEGNLRVLAYEFATMGSLHDILHGRKGVQGAQPGPVLDWMQRVRIAVDAARGLEYLHEKVQPSTIHRDIRSSNVLLFEEFKAKIADFNLSNQTPDMAARLHSTRVLGTFGYHAPEYAMTGQLTQKSDVYSFGVVLLELLTGRKPVDHTMPRGQQSLVTWLAAVAALCVQYEAEFRPNMSIVVKALQPLLKPPPAPAPEI</sequence>
<dbReference type="FunFam" id="1.10.510.10:FF:000095">
    <property type="entry name" value="protein STRUBBELIG-RECEPTOR FAMILY 8"/>
    <property type="match status" value="1"/>
</dbReference>
<dbReference type="Gene3D" id="3.30.200.20">
    <property type="entry name" value="Phosphorylase Kinase, domain 1"/>
    <property type="match status" value="1"/>
</dbReference>
<evidence type="ECO:0000256" key="1">
    <source>
        <dbReference type="ARBA" id="ARBA00022553"/>
    </source>
</evidence>
<feature type="domain" description="Protein kinase" evidence="8">
    <location>
        <begin position="182"/>
        <end position="445"/>
    </location>
</feature>
<dbReference type="SMART" id="SM00219">
    <property type="entry name" value="TyrKc"/>
    <property type="match status" value="1"/>
</dbReference>
<dbReference type="GO" id="GO:0005524">
    <property type="term" value="F:ATP binding"/>
    <property type="evidence" value="ECO:0007669"/>
    <property type="project" value="UniProtKB-UniRule"/>
</dbReference>
<accession>A0A834GKZ3</accession>
<reference evidence="9" key="1">
    <citation type="submission" date="2019-11" db="EMBL/GenBank/DDBJ databases">
        <authorList>
            <person name="Liu Y."/>
            <person name="Hou J."/>
            <person name="Li T.-Q."/>
            <person name="Guan C.-H."/>
            <person name="Wu X."/>
            <person name="Wu H.-Z."/>
            <person name="Ling F."/>
            <person name="Zhang R."/>
            <person name="Shi X.-G."/>
            <person name="Ren J.-P."/>
            <person name="Chen E.-F."/>
            <person name="Sun J.-M."/>
        </authorList>
    </citation>
    <scope>NUCLEOTIDE SEQUENCE</scope>
    <source>
        <strain evidence="9">Adult_tree_wgs_1</strain>
        <tissue evidence="9">Leaves</tissue>
    </source>
</reference>
<feature type="region of interest" description="Disordered" evidence="7">
    <location>
        <begin position="128"/>
        <end position="150"/>
    </location>
</feature>
<name>A0A834GKZ3_RHOSS</name>
<comment type="caution">
    <text evidence="9">The sequence shown here is derived from an EMBL/GenBank/DDBJ whole genome shotgun (WGS) entry which is preliminary data.</text>
</comment>
<dbReference type="InterPro" id="IPR052101">
    <property type="entry name" value="Plant_StressResp_Kinase"/>
</dbReference>
<feature type="binding site" evidence="6">
    <location>
        <position position="211"/>
    </location>
    <ligand>
        <name>ATP</name>
        <dbReference type="ChEBI" id="CHEBI:30616"/>
    </ligand>
</feature>
<dbReference type="InterPro" id="IPR001245">
    <property type="entry name" value="Ser-Thr/Tyr_kinase_cat_dom"/>
</dbReference>
<dbReference type="Pfam" id="PF07714">
    <property type="entry name" value="PK_Tyr_Ser-Thr"/>
    <property type="match status" value="1"/>
</dbReference>
<evidence type="ECO:0000256" key="3">
    <source>
        <dbReference type="ARBA" id="ARBA00022741"/>
    </source>
</evidence>
<dbReference type="Proteomes" id="UP000626092">
    <property type="component" value="Unassembled WGS sequence"/>
</dbReference>
<evidence type="ECO:0000259" key="8">
    <source>
        <dbReference type="PROSITE" id="PS50011"/>
    </source>
</evidence>
<keyword evidence="1" id="KW-0597">Phosphoprotein</keyword>
<evidence type="ECO:0000313" key="10">
    <source>
        <dbReference type="Proteomes" id="UP000626092"/>
    </source>
</evidence>
<dbReference type="PANTHER" id="PTHR47983">
    <property type="entry name" value="PTO-INTERACTING PROTEIN 1-LIKE"/>
    <property type="match status" value="1"/>
</dbReference>
<dbReference type="PANTHER" id="PTHR47983:SF7">
    <property type="entry name" value="PROTEIN KINASE SUPERFAMILY PROTEIN"/>
    <property type="match status" value="1"/>
</dbReference>
<dbReference type="PROSITE" id="PS00107">
    <property type="entry name" value="PROTEIN_KINASE_ATP"/>
    <property type="match status" value="1"/>
</dbReference>
<evidence type="ECO:0000256" key="7">
    <source>
        <dbReference type="SAM" id="MobiDB-lite"/>
    </source>
</evidence>
<keyword evidence="4" id="KW-0418">Kinase</keyword>
<gene>
    <name evidence="9" type="ORF">RHSIM_Rhsim09G0031700</name>
</gene>
<dbReference type="InterPro" id="IPR000719">
    <property type="entry name" value="Prot_kinase_dom"/>
</dbReference>
<keyword evidence="5 6" id="KW-0067">ATP-binding</keyword>
<dbReference type="FunFam" id="3.30.200.20:FF:000182">
    <property type="entry name" value="PTI1-like tyrosine-protein kinase 3"/>
    <property type="match status" value="1"/>
</dbReference>
<keyword evidence="2" id="KW-0808">Transferase</keyword>
<dbReference type="GO" id="GO:0004713">
    <property type="term" value="F:protein tyrosine kinase activity"/>
    <property type="evidence" value="ECO:0007669"/>
    <property type="project" value="InterPro"/>
</dbReference>
<dbReference type="PROSITE" id="PS50011">
    <property type="entry name" value="PROTEIN_KINASE_DOM"/>
    <property type="match status" value="1"/>
</dbReference>
<dbReference type="SUPFAM" id="SSF56112">
    <property type="entry name" value="Protein kinase-like (PK-like)"/>
    <property type="match status" value="1"/>
</dbReference>
<evidence type="ECO:0000313" key="9">
    <source>
        <dbReference type="EMBL" id="KAF7133394.1"/>
    </source>
</evidence>
<evidence type="ECO:0000256" key="5">
    <source>
        <dbReference type="ARBA" id="ARBA00022840"/>
    </source>
</evidence>
<dbReference type="InterPro" id="IPR017441">
    <property type="entry name" value="Protein_kinase_ATP_BS"/>
</dbReference>
<organism evidence="9 10">
    <name type="scientific">Rhododendron simsii</name>
    <name type="common">Sims's rhododendron</name>
    <dbReference type="NCBI Taxonomy" id="118357"/>
    <lineage>
        <taxon>Eukaryota</taxon>
        <taxon>Viridiplantae</taxon>
        <taxon>Streptophyta</taxon>
        <taxon>Embryophyta</taxon>
        <taxon>Tracheophyta</taxon>
        <taxon>Spermatophyta</taxon>
        <taxon>Magnoliopsida</taxon>
        <taxon>eudicotyledons</taxon>
        <taxon>Gunneridae</taxon>
        <taxon>Pentapetalae</taxon>
        <taxon>asterids</taxon>
        <taxon>Ericales</taxon>
        <taxon>Ericaceae</taxon>
        <taxon>Ericoideae</taxon>
        <taxon>Rhodoreae</taxon>
        <taxon>Rhododendron</taxon>
    </lineage>
</organism>
<protein>
    <recommendedName>
        <fullName evidence="8">Protein kinase domain-containing protein</fullName>
    </recommendedName>
</protein>
<feature type="compositionally biased region" description="Basic and acidic residues" evidence="7">
    <location>
        <begin position="132"/>
        <end position="143"/>
    </location>
</feature>